<evidence type="ECO:0000256" key="3">
    <source>
        <dbReference type="ARBA" id="ARBA00023242"/>
    </source>
</evidence>
<evidence type="ECO:0000256" key="4">
    <source>
        <dbReference type="PIRNR" id="PIRNR000779"/>
    </source>
</evidence>
<dbReference type="Proteomes" id="UP000243127">
    <property type="component" value="Nucleomorph 2"/>
</dbReference>
<comment type="similarity">
    <text evidence="2 4">Belongs to the eukaryotic RPB8 RNA polymerase subunit family.</text>
</comment>
<dbReference type="Gene3D" id="2.40.50.140">
    <property type="entry name" value="Nucleic acid-binding proteins"/>
    <property type="match status" value="1"/>
</dbReference>
<sequence length="155" mass="18338">MELLNEKLVVKEIDMISTKINNKWIKVKNKIFSKVSRIFAISIGNKIEVTLDINTEIYPIHDQDKLDFRIMEVNPNQKNEPNNHKNWIDFFDRKLIELFEYVMYGTIFHCGIENKKFFFYGSFGGLLLKIFGNSDQIAYKDLKVDSKILLLIRKI</sequence>
<comment type="function">
    <text evidence="4">DNA-dependent RNA polymerase catalyzes the transcription of DNA into RNA using the four ribonucleoside triphosphates as substrates. Common component of RNA polymerases I, II and III which synthesize ribosomal RNA precursors, mRNA precursors and many functional non-coding RNAs, and small RNAs, such as 5S rRNA and tRNAs, respectively.</text>
</comment>
<dbReference type="GO" id="GO:0005666">
    <property type="term" value="C:RNA polymerase III complex"/>
    <property type="evidence" value="ECO:0007669"/>
    <property type="project" value="TreeGrafter"/>
</dbReference>
<dbReference type="GO" id="GO:0005665">
    <property type="term" value="C:RNA polymerase II, core complex"/>
    <property type="evidence" value="ECO:0007669"/>
    <property type="project" value="UniProtKB-UniRule"/>
</dbReference>
<dbReference type="Pfam" id="PF03870">
    <property type="entry name" value="RNA_pol_Rpb8"/>
    <property type="match status" value="1"/>
</dbReference>
<keyword evidence="3 4" id="KW-0539">Nucleus</keyword>
<geneLocation type="nucleomorph" evidence="5"/>
<dbReference type="GO" id="GO:0003899">
    <property type="term" value="F:DNA-directed RNA polymerase activity"/>
    <property type="evidence" value="ECO:0007669"/>
    <property type="project" value="UniProtKB-UniRule"/>
</dbReference>
<dbReference type="GO" id="GO:0005736">
    <property type="term" value="C:RNA polymerase I complex"/>
    <property type="evidence" value="ECO:0007669"/>
    <property type="project" value="TreeGrafter"/>
</dbReference>
<comment type="subcellular location">
    <subcellularLocation>
        <location evidence="1">Nucleus</location>
    </subcellularLocation>
</comment>
<dbReference type="PANTHER" id="PTHR10917:SF0">
    <property type="entry name" value="DNA-DIRECTED RNA POLYMERASES I, II, AND III SUBUNIT RPABC3"/>
    <property type="match status" value="1"/>
</dbReference>
<dbReference type="PIRSF" id="PIRSF000779">
    <property type="entry name" value="RNA_pol_Rpb8"/>
    <property type="match status" value="1"/>
</dbReference>
<evidence type="ECO:0000256" key="2">
    <source>
        <dbReference type="ARBA" id="ARBA00008912"/>
    </source>
</evidence>
<keyword evidence="5" id="KW-0542">Nucleomorph</keyword>
<gene>
    <name evidence="5" type="ORF">HAN_2g315</name>
</gene>
<dbReference type="InterPro" id="IPR012340">
    <property type="entry name" value="NA-bd_OB-fold"/>
</dbReference>
<evidence type="ECO:0000256" key="1">
    <source>
        <dbReference type="ARBA" id="ARBA00004123"/>
    </source>
</evidence>
<reference evidence="5 6" key="1">
    <citation type="journal article" date="2007" name="Proc. Natl. Acad. Sci. U.S.A.">
        <title>Nucleomorph genome of Hemiselmis andersenii reveals complete intron loss and compaction as a driver of protein structure and function.</title>
        <authorList>
            <person name="Lane C.E."/>
            <person name="van den Heuvel K."/>
            <person name="Kozera C."/>
            <person name="Curtis B.A."/>
            <person name="Parsons B.J."/>
            <person name="Bowman S."/>
            <person name="Archibald J.M."/>
        </authorList>
    </citation>
    <scope>NUCLEOTIDE SEQUENCE [LARGE SCALE GENOMIC DNA]</scope>
    <source>
        <strain evidence="5 6">CCMP644</strain>
    </source>
</reference>
<dbReference type="SUPFAM" id="SSF50249">
    <property type="entry name" value="Nucleic acid-binding proteins"/>
    <property type="match status" value="1"/>
</dbReference>
<proteinExistence type="inferred from homology"/>
<evidence type="ECO:0000313" key="6">
    <source>
        <dbReference type="Proteomes" id="UP000243127"/>
    </source>
</evidence>
<protein>
    <recommendedName>
        <fullName evidence="4">DNA-directed RNA polymerases I, II, and III subunit RPABC3</fullName>
    </recommendedName>
</protein>
<dbReference type="InterPro" id="IPR005570">
    <property type="entry name" value="RPABC3"/>
</dbReference>
<dbReference type="SMART" id="SM00658">
    <property type="entry name" value="RPOL8c"/>
    <property type="match status" value="1"/>
</dbReference>
<dbReference type="EMBL" id="CP000882">
    <property type="protein sequence ID" value="ABW98133.1"/>
    <property type="molecule type" value="Genomic_DNA"/>
</dbReference>
<evidence type="ECO:0000313" key="5">
    <source>
        <dbReference type="EMBL" id="ABW98133.1"/>
    </source>
</evidence>
<organism evidence="5 6">
    <name type="scientific">Hemiselmis andersenii</name>
    <name type="common">Cryptophyte alga</name>
    <dbReference type="NCBI Taxonomy" id="464988"/>
    <lineage>
        <taxon>Eukaryota</taxon>
        <taxon>Cryptophyceae</taxon>
        <taxon>Cryptomonadales</taxon>
        <taxon>Hemiselmidaceae</taxon>
        <taxon>Hemiselmis</taxon>
    </lineage>
</organism>
<dbReference type="AlphaFoldDB" id="A9BKX8"/>
<dbReference type="PANTHER" id="PTHR10917">
    <property type="entry name" value="DNA-DIRECTED RNA POLYMERASES I, II, AND III SUBUNIT RPABC3"/>
    <property type="match status" value="1"/>
</dbReference>
<dbReference type="RefSeq" id="XP_001712458.1">
    <property type="nucleotide sequence ID" value="XM_001712406.1"/>
</dbReference>
<dbReference type="GeneID" id="5739661"/>
<name>A9BKX8_HEMAN</name>
<dbReference type="GO" id="GO:0006351">
    <property type="term" value="P:DNA-templated transcription"/>
    <property type="evidence" value="ECO:0007669"/>
    <property type="project" value="UniProtKB-UniRule"/>
</dbReference>
<accession>A9BKX8</accession>